<comment type="caution">
    <text evidence="1">The sequence shown here is derived from an EMBL/GenBank/DDBJ whole genome shotgun (WGS) entry which is preliminary data.</text>
</comment>
<organism evidence="1 2">
    <name type="scientific">Heracleum sosnowskyi</name>
    <dbReference type="NCBI Taxonomy" id="360622"/>
    <lineage>
        <taxon>Eukaryota</taxon>
        <taxon>Viridiplantae</taxon>
        <taxon>Streptophyta</taxon>
        <taxon>Embryophyta</taxon>
        <taxon>Tracheophyta</taxon>
        <taxon>Spermatophyta</taxon>
        <taxon>Magnoliopsida</taxon>
        <taxon>eudicotyledons</taxon>
        <taxon>Gunneridae</taxon>
        <taxon>Pentapetalae</taxon>
        <taxon>asterids</taxon>
        <taxon>campanulids</taxon>
        <taxon>Apiales</taxon>
        <taxon>Apiaceae</taxon>
        <taxon>Apioideae</taxon>
        <taxon>apioid superclade</taxon>
        <taxon>Tordylieae</taxon>
        <taxon>Tordyliinae</taxon>
        <taxon>Heracleum</taxon>
    </lineage>
</organism>
<reference evidence="1" key="1">
    <citation type="submission" date="2023-02" db="EMBL/GenBank/DDBJ databases">
        <title>Genome of toxic invasive species Heracleum sosnowskyi carries increased number of genes despite the absence of recent whole-genome duplications.</title>
        <authorList>
            <person name="Schelkunov M."/>
            <person name="Shtratnikova V."/>
            <person name="Makarenko M."/>
            <person name="Klepikova A."/>
            <person name="Omelchenko D."/>
            <person name="Novikova G."/>
            <person name="Obukhova E."/>
            <person name="Bogdanov V."/>
            <person name="Penin A."/>
            <person name="Logacheva M."/>
        </authorList>
    </citation>
    <scope>NUCLEOTIDE SEQUENCE</scope>
    <source>
        <strain evidence="1">Hsosn_3</strain>
        <tissue evidence="1">Leaf</tissue>
    </source>
</reference>
<sequence>MSAVIHLLEAFPVRDLYRPRILLTQSDVTCFNRFVGIGENLRIYDAILYARSRDIICGSGNIDGHLTQVDLLAANGHFLSMNRRYILSALTHLRDMKSCIKVSSTVKDVDINPTCIIHPKVAKALFTYTRKPADDCLFCNIAAMLKVFLNTEE</sequence>
<dbReference type="Proteomes" id="UP001237642">
    <property type="component" value="Unassembled WGS sequence"/>
</dbReference>
<proteinExistence type="predicted"/>
<dbReference type="EMBL" id="JAUIZM010000002">
    <property type="protein sequence ID" value="KAK1398558.1"/>
    <property type="molecule type" value="Genomic_DNA"/>
</dbReference>
<evidence type="ECO:0000313" key="2">
    <source>
        <dbReference type="Proteomes" id="UP001237642"/>
    </source>
</evidence>
<keyword evidence="2" id="KW-1185">Reference proteome</keyword>
<gene>
    <name evidence="1" type="ORF">POM88_008421</name>
</gene>
<protein>
    <submittedName>
        <fullName evidence="1">Uncharacterized protein</fullName>
    </submittedName>
</protein>
<accession>A0AAD8J763</accession>
<evidence type="ECO:0000313" key="1">
    <source>
        <dbReference type="EMBL" id="KAK1398558.1"/>
    </source>
</evidence>
<dbReference type="AlphaFoldDB" id="A0AAD8J763"/>
<reference evidence="1" key="2">
    <citation type="submission" date="2023-05" db="EMBL/GenBank/DDBJ databases">
        <authorList>
            <person name="Schelkunov M.I."/>
        </authorList>
    </citation>
    <scope>NUCLEOTIDE SEQUENCE</scope>
    <source>
        <strain evidence="1">Hsosn_3</strain>
        <tissue evidence="1">Leaf</tissue>
    </source>
</reference>
<name>A0AAD8J763_9APIA</name>